<accession>A0A840MQE9</accession>
<keyword evidence="6 9" id="KW-1133">Transmembrane helix</keyword>
<dbReference type="InterPro" id="IPR007208">
    <property type="entry name" value="MrpF/PhaF-like"/>
</dbReference>
<dbReference type="EMBL" id="JACHHY010000019">
    <property type="protein sequence ID" value="MBB5019665.1"/>
    <property type="molecule type" value="Genomic_DNA"/>
</dbReference>
<evidence type="ECO:0000256" key="2">
    <source>
        <dbReference type="ARBA" id="ARBA00009212"/>
    </source>
</evidence>
<evidence type="ECO:0000256" key="8">
    <source>
        <dbReference type="PIRNR" id="PIRNR028784"/>
    </source>
</evidence>
<protein>
    <submittedName>
        <fullName evidence="10">Multicomponent K+:H+ antiporter subunit F</fullName>
    </submittedName>
</protein>
<sequence length="89" mass="9965">MLTWVLWLALGMVLIAMLLAVWRLLRGPAPADRVLSLDTLYVNAIALIVLLGMVWDDQSYFEVAVLIALLGFIGTVALAYYLARRKVME</sequence>
<evidence type="ECO:0000256" key="5">
    <source>
        <dbReference type="ARBA" id="ARBA00022692"/>
    </source>
</evidence>
<keyword evidence="5 9" id="KW-0812">Transmembrane</keyword>
<keyword evidence="11" id="KW-1185">Reference proteome</keyword>
<evidence type="ECO:0000256" key="1">
    <source>
        <dbReference type="ARBA" id="ARBA00004651"/>
    </source>
</evidence>
<dbReference type="PANTHER" id="PTHR34702">
    <property type="entry name" value="NA(+)/H(+) ANTIPORTER SUBUNIT F1"/>
    <property type="match status" value="1"/>
</dbReference>
<keyword evidence="8" id="KW-0050">Antiport</keyword>
<feature type="transmembrane region" description="Helical" evidence="9">
    <location>
        <begin position="61"/>
        <end position="83"/>
    </location>
</feature>
<proteinExistence type="inferred from homology"/>
<name>A0A840MQE9_9PROT</name>
<feature type="transmembrane region" description="Helical" evidence="9">
    <location>
        <begin position="6"/>
        <end position="25"/>
    </location>
</feature>
<dbReference type="Proteomes" id="UP000575898">
    <property type="component" value="Unassembled WGS sequence"/>
</dbReference>
<keyword evidence="8" id="KW-0406">Ion transport</keyword>
<evidence type="ECO:0000256" key="6">
    <source>
        <dbReference type="ARBA" id="ARBA00022989"/>
    </source>
</evidence>
<evidence type="ECO:0000256" key="9">
    <source>
        <dbReference type="SAM" id="Phobius"/>
    </source>
</evidence>
<dbReference type="NCBIfam" id="NF004812">
    <property type="entry name" value="PRK06161.1"/>
    <property type="match status" value="1"/>
</dbReference>
<dbReference type="PIRSF" id="PIRSF028784">
    <property type="entry name" value="MrpF"/>
    <property type="match status" value="1"/>
</dbReference>
<evidence type="ECO:0000313" key="10">
    <source>
        <dbReference type="EMBL" id="MBB5019665.1"/>
    </source>
</evidence>
<comment type="subcellular location">
    <subcellularLocation>
        <location evidence="1 8">Cell membrane</location>
        <topology evidence="1 8">Multi-pass membrane protein</topology>
    </subcellularLocation>
</comment>
<evidence type="ECO:0000256" key="7">
    <source>
        <dbReference type="ARBA" id="ARBA00023136"/>
    </source>
</evidence>
<dbReference type="AlphaFoldDB" id="A0A840MQE9"/>
<gene>
    <name evidence="10" type="ORF">HNQ59_002973</name>
</gene>
<comment type="caution">
    <text evidence="10">The sequence shown here is derived from an EMBL/GenBank/DDBJ whole genome shotgun (WGS) entry which is preliminary data.</text>
</comment>
<keyword evidence="4 8" id="KW-1003">Cell membrane</keyword>
<dbReference type="GO" id="GO:0005886">
    <property type="term" value="C:plasma membrane"/>
    <property type="evidence" value="ECO:0007669"/>
    <property type="project" value="UniProtKB-SubCell"/>
</dbReference>
<dbReference type="RefSeq" id="WP_184040899.1">
    <property type="nucleotide sequence ID" value="NZ_JACHHY010000019.1"/>
</dbReference>
<feature type="transmembrane region" description="Helical" evidence="9">
    <location>
        <begin position="37"/>
        <end position="55"/>
    </location>
</feature>
<keyword evidence="3 8" id="KW-0813">Transport</keyword>
<keyword evidence="7 8" id="KW-0472">Membrane</keyword>
<comment type="similarity">
    <text evidence="2 8">Belongs to the CPA3 antiporters (TC 2.A.63) subunit F family.</text>
</comment>
<organism evidence="10 11">
    <name type="scientific">Chitinivorax tropicus</name>
    <dbReference type="NCBI Taxonomy" id="714531"/>
    <lineage>
        <taxon>Bacteria</taxon>
        <taxon>Pseudomonadati</taxon>
        <taxon>Pseudomonadota</taxon>
        <taxon>Betaproteobacteria</taxon>
        <taxon>Chitinivorax</taxon>
    </lineage>
</organism>
<dbReference type="GO" id="GO:0015385">
    <property type="term" value="F:sodium:proton antiporter activity"/>
    <property type="evidence" value="ECO:0007669"/>
    <property type="project" value="TreeGrafter"/>
</dbReference>
<evidence type="ECO:0000256" key="4">
    <source>
        <dbReference type="ARBA" id="ARBA00022475"/>
    </source>
</evidence>
<dbReference type="Pfam" id="PF04066">
    <property type="entry name" value="MrpF_PhaF"/>
    <property type="match status" value="1"/>
</dbReference>
<reference evidence="10 11" key="1">
    <citation type="submission" date="2020-08" db="EMBL/GenBank/DDBJ databases">
        <title>Genomic Encyclopedia of Type Strains, Phase IV (KMG-IV): sequencing the most valuable type-strain genomes for metagenomic binning, comparative biology and taxonomic classification.</title>
        <authorList>
            <person name="Goeker M."/>
        </authorList>
    </citation>
    <scope>NUCLEOTIDE SEQUENCE [LARGE SCALE GENOMIC DNA]</scope>
    <source>
        <strain evidence="10 11">DSM 27165</strain>
    </source>
</reference>
<dbReference type="PANTHER" id="PTHR34702:SF1">
    <property type="entry name" value="NA(+)_H(+) ANTIPORTER SUBUNIT F"/>
    <property type="match status" value="1"/>
</dbReference>
<evidence type="ECO:0000256" key="3">
    <source>
        <dbReference type="ARBA" id="ARBA00022448"/>
    </source>
</evidence>
<evidence type="ECO:0000313" key="11">
    <source>
        <dbReference type="Proteomes" id="UP000575898"/>
    </source>
</evidence>